<reference evidence="2 3" key="1">
    <citation type="submission" date="2019-10" db="EMBL/GenBank/DDBJ databases">
        <title>Rubrobacter sp nov SCSIO 52915 isolated from a deep-sea sediment in the South China Sea.</title>
        <authorList>
            <person name="Chen R.W."/>
        </authorList>
    </citation>
    <scope>NUCLEOTIDE SEQUENCE [LARGE SCALE GENOMIC DNA]</scope>
    <source>
        <strain evidence="2 3">SCSIO 52915</strain>
    </source>
</reference>
<keyword evidence="3" id="KW-1185">Reference proteome</keyword>
<evidence type="ECO:0000313" key="2">
    <source>
        <dbReference type="EMBL" id="QIN77972.1"/>
    </source>
</evidence>
<name>A0A6G8PUQ7_9ACTN</name>
<dbReference type="RefSeq" id="WP_166395647.1">
    <property type="nucleotide sequence ID" value="NZ_CP045121.1"/>
</dbReference>
<dbReference type="InterPro" id="IPR001967">
    <property type="entry name" value="Peptidase_S11_N"/>
</dbReference>
<dbReference type="AlphaFoldDB" id="A0A6G8PUQ7"/>
<dbReference type="KEGG" id="rmar:GBA65_04930"/>
<gene>
    <name evidence="2" type="ORF">GBA65_04930</name>
</gene>
<dbReference type="GO" id="GO:0009002">
    <property type="term" value="F:serine-type D-Ala-D-Ala carboxypeptidase activity"/>
    <property type="evidence" value="ECO:0007669"/>
    <property type="project" value="InterPro"/>
</dbReference>
<feature type="domain" description="Peptidase S11 D-Ala-D-Ala carboxypeptidase A C-terminal" evidence="1">
    <location>
        <begin position="165"/>
        <end position="253"/>
    </location>
</feature>
<accession>A0A6G8PUQ7</accession>
<dbReference type="SMART" id="SM00936">
    <property type="entry name" value="PBP5_C"/>
    <property type="match status" value="1"/>
</dbReference>
<dbReference type="EMBL" id="CP045121">
    <property type="protein sequence ID" value="QIN77972.1"/>
    <property type="molecule type" value="Genomic_DNA"/>
</dbReference>
<dbReference type="SUPFAM" id="SSF56601">
    <property type="entry name" value="beta-lactamase/transpeptidase-like"/>
    <property type="match status" value="1"/>
</dbReference>
<dbReference type="InterPro" id="IPR012907">
    <property type="entry name" value="Peptidase_S11_C"/>
</dbReference>
<dbReference type="Proteomes" id="UP000502706">
    <property type="component" value="Chromosome"/>
</dbReference>
<dbReference type="Pfam" id="PF07943">
    <property type="entry name" value="PBP5_C"/>
    <property type="match status" value="1"/>
</dbReference>
<evidence type="ECO:0000259" key="1">
    <source>
        <dbReference type="SMART" id="SM00936"/>
    </source>
</evidence>
<proteinExistence type="predicted"/>
<dbReference type="InterPro" id="IPR012338">
    <property type="entry name" value="Beta-lactam/transpept-like"/>
</dbReference>
<organism evidence="2 3">
    <name type="scientific">Rubrobacter marinus</name>
    <dbReference type="NCBI Taxonomy" id="2653852"/>
    <lineage>
        <taxon>Bacteria</taxon>
        <taxon>Bacillati</taxon>
        <taxon>Actinomycetota</taxon>
        <taxon>Rubrobacteria</taxon>
        <taxon>Rubrobacterales</taxon>
        <taxon>Rubrobacteraceae</taxon>
        <taxon>Rubrobacter</taxon>
    </lineage>
</organism>
<dbReference type="Gene3D" id="2.60.410.10">
    <property type="entry name" value="D-Ala-D-Ala carboxypeptidase, C-terminal domain"/>
    <property type="match status" value="1"/>
</dbReference>
<protein>
    <recommendedName>
        <fullName evidence="1">Peptidase S11 D-Ala-D-Ala carboxypeptidase A C-terminal domain-containing protein</fullName>
    </recommendedName>
</protein>
<dbReference type="Gene3D" id="3.40.710.10">
    <property type="entry name" value="DD-peptidase/beta-lactamase superfamily"/>
    <property type="match status" value="1"/>
</dbReference>
<evidence type="ECO:0000313" key="3">
    <source>
        <dbReference type="Proteomes" id="UP000502706"/>
    </source>
</evidence>
<dbReference type="Pfam" id="PF00768">
    <property type="entry name" value="Peptidase_S11"/>
    <property type="match status" value="1"/>
</dbReference>
<dbReference type="GO" id="GO:0006508">
    <property type="term" value="P:proteolysis"/>
    <property type="evidence" value="ECO:0007669"/>
    <property type="project" value="InterPro"/>
</dbReference>
<dbReference type="InterPro" id="IPR037167">
    <property type="entry name" value="Peptidase_S11_C_sf"/>
</dbReference>
<sequence length="269" mass="28404">MATLISSGDDAAYALAEHLGGAGGGDAGVSRFVAMMNEKAGELGLRDTRFENPIGFDAEGHHTTARELARTTVEAYGYRGFAETVGLGTASITTADREIPLQNTNELLFSYEPAIGVKTGTTPAAGPSLVSAAESGDESYVAVVLDDEDRFGDSAEALEYGFAAHDRREVVREGERYAEAPVPYRRDEEVALVAEGPVTGLVGAGEPVEQRVEVVGELPPEARPGTPLGRVEAYVGGEKVGEARLVAEGGYEEASIFRKVWYTAGGIFE</sequence>